<evidence type="ECO:0000259" key="1">
    <source>
        <dbReference type="Pfam" id="PF08667"/>
    </source>
</evidence>
<accession>A0A1Q5PP50</accession>
<dbReference type="AlphaFoldDB" id="A0A1Q5PP50"/>
<gene>
    <name evidence="2" type="ORF">BM477_04820</name>
</gene>
<sequence>MGKINTLVTSRVNDWLESTGVRQVALGQSLGISQPQISRRLKGQISWTLGDVEKLAELGALSTPLIDEGDDE</sequence>
<organism evidence="2 3">
    <name type="scientific">Boudabousia marimammalium</name>
    <dbReference type="NCBI Taxonomy" id="156892"/>
    <lineage>
        <taxon>Bacteria</taxon>
        <taxon>Bacillati</taxon>
        <taxon>Actinomycetota</taxon>
        <taxon>Actinomycetes</taxon>
        <taxon>Actinomycetales</taxon>
        <taxon>Actinomycetaceae</taxon>
        <taxon>Boudabousia</taxon>
    </lineage>
</organism>
<dbReference type="InterPro" id="IPR001387">
    <property type="entry name" value="Cro/C1-type_HTH"/>
</dbReference>
<dbReference type="SUPFAM" id="SSF47413">
    <property type="entry name" value="lambda repressor-like DNA-binding domains"/>
    <property type="match status" value="1"/>
</dbReference>
<dbReference type="Proteomes" id="UP000186465">
    <property type="component" value="Unassembled WGS sequence"/>
</dbReference>
<keyword evidence="3" id="KW-1185">Reference proteome</keyword>
<dbReference type="EMBL" id="MPDM01000004">
    <property type="protein sequence ID" value="OKL49307.1"/>
    <property type="molecule type" value="Genomic_DNA"/>
</dbReference>
<dbReference type="Pfam" id="PF08667">
    <property type="entry name" value="BetR"/>
    <property type="match status" value="1"/>
</dbReference>
<feature type="domain" description="Transcription regulator BetR N-terminal" evidence="1">
    <location>
        <begin position="5"/>
        <end position="61"/>
    </location>
</feature>
<reference evidence="3" key="1">
    <citation type="submission" date="2016-11" db="EMBL/GenBank/DDBJ databases">
        <title>Actinomyces gypaetusis sp. nov. isolated from Gypaetus barbatus in Qinghai Tibet Plateau China.</title>
        <authorList>
            <person name="Meng X."/>
        </authorList>
    </citation>
    <scope>NUCLEOTIDE SEQUENCE [LARGE SCALE GENOMIC DNA]</scope>
    <source>
        <strain evidence="3">DSM 15383</strain>
    </source>
</reference>
<proteinExistence type="predicted"/>
<name>A0A1Q5PP50_9ACTO</name>
<dbReference type="InterPro" id="IPR013975">
    <property type="entry name" value="Tscrpt_reg_BetR_N"/>
</dbReference>
<comment type="caution">
    <text evidence="2">The sequence shown here is derived from an EMBL/GenBank/DDBJ whole genome shotgun (WGS) entry which is preliminary data.</text>
</comment>
<protein>
    <recommendedName>
        <fullName evidence="1">Transcription regulator BetR N-terminal domain-containing protein</fullName>
    </recommendedName>
</protein>
<dbReference type="InterPro" id="IPR010982">
    <property type="entry name" value="Lambda_DNA-bd_dom_sf"/>
</dbReference>
<evidence type="ECO:0000313" key="3">
    <source>
        <dbReference type="Proteomes" id="UP000186465"/>
    </source>
</evidence>
<dbReference type="GO" id="GO:0003677">
    <property type="term" value="F:DNA binding"/>
    <property type="evidence" value="ECO:0007669"/>
    <property type="project" value="InterPro"/>
</dbReference>
<dbReference type="Gene3D" id="1.10.260.40">
    <property type="entry name" value="lambda repressor-like DNA-binding domains"/>
    <property type="match status" value="1"/>
</dbReference>
<dbReference type="CDD" id="cd00093">
    <property type="entry name" value="HTH_XRE"/>
    <property type="match status" value="1"/>
</dbReference>
<evidence type="ECO:0000313" key="2">
    <source>
        <dbReference type="EMBL" id="OKL49307.1"/>
    </source>
</evidence>